<reference evidence="2 3" key="1">
    <citation type="journal article" date="2014" name="PLoS Genet.">
        <title>Phylogenetically driven sequencing of extremely halophilic archaea reveals strategies for static and dynamic osmo-response.</title>
        <authorList>
            <person name="Becker E.A."/>
            <person name="Seitzer P.M."/>
            <person name="Tritt A."/>
            <person name="Larsen D."/>
            <person name="Krusor M."/>
            <person name="Yao A.I."/>
            <person name="Wu D."/>
            <person name="Madern D."/>
            <person name="Eisen J.A."/>
            <person name="Darling A.E."/>
            <person name="Facciotti M.T."/>
        </authorList>
    </citation>
    <scope>NUCLEOTIDE SEQUENCE [LARGE SCALE GENOMIC DNA]</scope>
    <source>
        <strain evidence="2 3">DSM 18795</strain>
    </source>
</reference>
<evidence type="ECO:0000313" key="3">
    <source>
        <dbReference type="Proteomes" id="UP000011531"/>
    </source>
</evidence>
<accession>L9XLL3</accession>
<dbReference type="Gene3D" id="3.30.70.1360">
    <property type="entry name" value="mj0159-like"/>
    <property type="match status" value="1"/>
</dbReference>
<dbReference type="InterPro" id="IPR002846">
    <property type="entry name" value="NRD"/>
</dbReference>
<evidence type="ECO:0000259" key="1">
    <source>
        <dbReference type="Pfam" id="PF01995"/>
    </source>
</evidence>
<dbReference type="Proteomes" id="UP000011531">
    <property type="component" value="Unassembled WGS sequence"/>
</dbReference>
<protein>
    <submittedName>
        <fullName evidence="2">Ribonuclease R winged-helix domain-containing protein</fullName>
    </submittedName>
</protein>
<sequence length="238" mass="25831">MTYDPFEDTGEVIAASATVPDSDLDAALEALSALAETPIGPLPIALDHEDNEHQLLLPSSLTLDGVLLSRGIKTDLKTAGLAEYRTDPSSTTQENTTSENGAISRYTDAISGERSTMDVVDLLLESRRTSTENLLAGTDPALLVVDNREVPLVRYRETRDLAETTREQLGGVLDLRRPRETGPFPLETPGWDFASLTYGAGEIALALLVEREIAVSFETLAGLMPRSEFELVELTSVR</sequence>
<dbReference type="Pfam" id="PF01995">
    <property type="entry name" value="NRD1_2"/>
    <property type="match status" value="1"/>
</dbReference>
<comment type="caution">
    <text evidence="2">The sequence shown here is derived from an EMBL/GenBank/DDBJ whole genome shotgun (WGS) entry which is preliminary data.</text>
</comment>
<name>L9XLL3_9EURY</name>
<dbReference type="STRING" id="1227498.C492_09430"/>
<dbReference type="AlphaFoldDB" id="L9XLL3"/>
<dbReference type="InterPro" id="IPR036984">
    <property type="entry name" value="NrpR_dom_sf"/>
</dbReference>
<feature type="domain" description="NrpR regulatory" evidence="1">
    <location>
        <begin position="1"/>
        <end position="230"/>
    </location>
</feature>
<evidence type="ECO:0000313" key="2">
    <source>
        <dbReference type="EMBL" id="ELY61528.1"/>
    </source>
</evidence>
<proteinExistence type="predicted"/>
<dbReference type="EMBL" id="AOIA01000084">
    <property type="protein sequence ID" value="ELY61528.1"/>
    <property type="molecule type" value="Genomic_DNA"/>
</dbReference>
<organism evidence="2 3">
    <name type="scientific">Natronococcus jeotgali DSM 18795</name>
    <dbReference type="NCBI Taxonomy" id="1227498"/>
    <lineage>
        <taxon>Archaea</taxon>
        <taxon>Methanobacteriati</taxon>
        <taxon>Methanobacteriota</taxon>
        <taxon>Stenosarchaea group</taxon>
        <taxon>Halobacteria</taxon>
        <taxon>Halobacteriales</taxon>
        <taxon>Natrialbaceae</taxon>
        <taxon>Natronococcus</taxon>
    </lineage>
</organism>
<gene>
    <name evidence="2" type="ORF">C492_09430</name>
</gene>
<keyword evidence="3" id="KW-1185">Reference proteome</keyword>